<keyword evidence="3" id="KW-0131">Cell cycle</keyword>
<evidence type="ECO:0000259" key="5">
    <source>
        <dbReference type="SMART" id="SM00385"/>
    </source>
</evidence>
<protein>
    <submittedName>
        <fullName evidence="6">G2/mitotic-specific cyclin-2-like</fullName>
    </submittedName>
</protein>
<name>A0ABD1GXX7_SALDI</name>
<reference evidence="6 7" key="1">
    <citation type="submission" date="2024-06" db="EMBL/GenBank/DDBJ databases">
        <title>A chromosome level genome sequence of Diviner's sage (Salvia divinorum).</title>
        <authorList>
            <person name="Ford S.A."/>
            <person name="Ro D.-K."/>
            <person name="Ness R.W."/>
            <person name="Phillips M.A."/>
        </authorList>
    </citation>
    <scope>NUCLEOTIDE SEQUENCE [LARGE SCALE GENOMIC DNA]</scope>
    <source>
        <strain evidence="6">SAF-2024a</strain>
        <tissue evidence="6">Leaf</tissue>
    </source>
</reference>
<dbReference type="SUPFAM" id="SSF47954">
    <property type="entry name" value="Cyclin-like"/>
    <property type="match status" value="2"/>
</dbReference>
<organism evidence="6 7">
    <name type="scientific">Salvia divinorum</name>
    <name type="common">Maria pastora</name>
    <name type="synonym">Diviner's sage</name>
    <dbReference type="NCBI Taxonomy" id="28513"/>
    <lineage>
        <taxon>Eukaryota</taxon>
        <taxon>Viridiplantae</taxon>
        <taxon>Streptophyta</taxon>
        <taxon>Embryophyta</taxon>
        <taxon>Tracheophyta</taxon>
        <taxon>Spermatophyta</taxon>
        <taxon>Magnoliopsida</taxon>
        <taxon>eudicotyledons</taxon>
        <taxon>Gunneridae</taxon>
        <taxon>Pentapetalae</taxon>
        <taxon>asterids</taxon>
        <taxon>lamiids</taxon>
        <taxon>Lamiales</taxon>
        <taxon>Lamiaceae</taxon>
        <taxon>Nepetoideae</taxon>
        <taxon>Mentheae</taxon>
        <taxon>Salviinae</taxon>
        <taxon>Salvia</taxon>
        <taxon>Salvia subgen. Calosphace</taxon>
    </lineage>
</organism>
<dbReference type="SMART" id="SM00385">
    <property type="entry name" value="CYCLIN"/>
    <property type="match status" value="1"/>
</dbReference>
<dbReference type="Pfam" id="PF00134">
    <property type="entry name" value="Cyclin_N"/>
    <property type="match status" value="1"/>
</dbReference>
<keyword evidence="1" id="KW-0132">Cell division</keyword>
<dbReference type="InterPro" id="IPR006671">
    <property type="entry name" value="Cyclin_N"/>
</dbReference>
<evidence type="ECO:0000313" key="7">
    <source>
        <dbReference type="Proteomes" id="UP001567538"/>
    </source>
</evidence>
<dbReference type="Pfam" id="PF02984">
    <property type="entry name" value="Cyclin_C"/>
    <property type="match status" value="1"/>
</dbReference>
<dbReference type="InterPro" id="IPR039361">
    <property type="entry name" value="Cyclin"/>
</dbReference>
<proteinExistence type="inferred from homology"/>
<accession>A0ABD1GXX7</accession>
<comment type="similarity">
    <text evidence="4">Belongs to the cyclin family.</text>
</comment>
<keyword evidence="7" id="KW-1185">Reference proteome</keyword>
<dbReference type="AlphaFoldDB" id="A0ABD1GXX7"/>
<dbReference type="Gene3D" id="1.10.472.10">
    <property type="entry name" value="Cyclin-like"/>
    <property type="match status" value="2"/>
</dbReference>
<dbReference type="Proteomes" id="UP001567538">
    <property type="component" value="Unassembled WGS sequence"/>
</dbReference>
<feature type="domain" description="Cyclin-like" evidence="5">
    <location>
        <begin position="2"/>
        <end position="76"/>
    </location>
</feature>
<evidence type="ECO:0000256" key="2">
    <source>
        <dbReference type="ARBA" id="ARBA00023127"/>
    </source>
</evidence>
<dbReference type="GO" id="GO:0051301">
    <property type="term" value="P:cell division"/>
    <property type="evidence" value="ECO:0007669"/>
    <property type="project" value="UniProtKB-KW"/>
</dbReference>
<evidence type="ECO:0000256" key="4">
    <source>
        <dbReference type="RuleBase" id="RU000383"/>
    </source>
</evidence>
<gene>
    <name evidence="6" type="ORF">AAHA92_16161</name>
</gene>
<dbReference type="InterPro" id="IPR004367">
    <property type="entry name" value="Cyclin_C-dom"/>
</dbReference>
<dbReference type="EMBL" id="JBEAFC010000007">
    <property type="protein sequence ID" value="KAL1547854.1"/>
    <property type="molecule type" value="Genomic_DNA"/>
</dbReference>
<dbReference type="InterPro" id="IPR013763">
    <property type="entry name" value="Cyclin-like_dom"/>
</dbReference>
<evidence type="ECO:0000313" key="6">
    <source>
        <dbReference type="EMBL" id="KAL1547854.1"/>
    </source>
</evidence>
<dbReference type="PANTHER" id="PTHR10177">
    <property type="entry name" value="CYCLINS"/>
    <property type="match status" value="1"/>
</dbReference>
<sequence length="124" mass="14405">MLAVCNAGDNDRALMHGTKYLTVNLIDRFLVVYILTSEKLKLIGVTAMFIANKYHEIRDRPSKLGQLAETEMLMLETLEFDLGHPTPYVFMRRSLKVVQSDEKLEHMSFFLFELSLVSYEMLRL</sequence>
<dbReference type="InterPro" id="IPR036915">
    <property type="entry name" value="Cyclin-like_sf"/>
</dbReference>
<comment type="caution">
    <text evidence="6">The sequence shown here is derived from an EMBL/GenBank/DDBJ whole genome shotgun (WGS) entry which is preliminary data.</text>
</comment>
<evidence type="ECO:0000256" key="3">
    <source>
        <dbReference type="ARBA" id="ARBA00023306"/>
    </source>
</evidence>
<keyword evidence="2 4" id="KW-0195">Cyclin</keyword>
<evidence type="ECO:0000256" key="1">
    <source>
        <dbReference type="ARBA" id="ARBA00022618"/>
    </source>
</evidence>